<reference evidence="3 5" key="2">
    <citation type="submission" date="2018-10" db="EMBL/GenBank/DDBJ databases">
        <title>Bradyrhizobium sp. nov., effective nodules isolated from peanut in China.</title>
        <authorList>
            <person name="Li Y."/>
        </authorList>
    </citation>
    <scope>NUCLEOTIDE SEQUENCE [LARGE SCALE GENOMIC DNA]</scope>
    <source>
        <strain evidence="3 5">CCBAU 53426</strain>
    </source>
</reference>
<dbReference type="InterPro" id="IPR038020">
    <property type="entry name" value="MbtH-like_sf"/>
</dbReference>
<evidence type="ECO:0000313" key="2">
    <source>
        <dbReference type="EMBL" id="QAU50029.1"/>
    </source>
</evidence>
<accession>A0AAE5X7C6</accession>
<keyword evidence="5" id="KW-1185">Reference proteome</keyword>
<dbReference type="RefSeq" id="WP_128949987.1">
    <property type="nucleotide sequence ID" value="NZ_CP030053.1"/>
</dbReference>
<dbReference type="EMBL" id="RDQZ01000013">
    <property type="protein sequence ID" value="RXH12421.1"/>
    <property type="molecule type" value="Genomic_DNA"/>
</dbReference>
<dbReference type="EMBL" id="CP030053">
    <property type="protein sequence ID" value="QAU50029.1"/>
    <property type="molecule type" value="Genomic_DNA"/>
</dbReference>
<evidence type="ECO:0000259" key="1">
    <source>
        <dbReference type="SMART" id="SM00923"/>
    </source>
</evidence>
<dbReference type="SUPFAM" id="SSF160582">
    <property type="entry name" value="MbtH-like"/>
    <property type="match status" value="1"/>
</dbReference>
<gene>
    <name evidence="3" type="ORF">EAS56_17740</name>
    <name evidence="2" type="ORF">XH91_07510</name>
</gene>
<dbReference type="Proteomes" id="UP000288972">
    <property type="component" value="Chromosome"/>
</dbReference>
<organism evidence="2 4">
    <name type="scientific">Bradyrhizobium guangzhouense</name>
    <dbReference type="NCBI Taxonomy" id="1325095"/>
    <lineage>
        <taxon>Bacteria</taxon>
        <taxon>Pseudomonadati</taxon>
        <taxon>Pseudomonadota</taxon>
        <taxon>Alphaproteobacteria</taxon>
        <taxon>Hyphomicrobiales</taxon>
        <taxon>Nitrobacteraceae</taxon>
        <taxon>Bradyrhizobium</taxon>
    </lineage>
</organism>
<name>A0AAE5X7C6_9BRAD</name>
<dbReference type="KEGG" id="bgz:XH91_07510"/>
<dbReference type="Pfam" id="PF03621">
    <property type="entry name" value="MbtH"/>
    <property type="match status" value="1"/>
</dbReference>
<dbReference type="PANTHER" id="PTHR38444">
    <property type="entry name" value="ENTEROBACTIN BIOSYNTHESIS PROTEIN YBDZ"/>
    <property type="match status" value="1"/>
</dbReference>
<feature type="domain" description="MbtH-like" evidence="1">
    <location>
        <begin position="2"/>
        <end position="52"/>
    </location>
</feature>
<evidence type="ECO:0000313" key="5">
    <source>
        <dbReference type="Proteomes" id="UP000290401"/>
    </source>
</evidence>
<dbReference type="InterPro" id="IPR005153">
    <property type="entry name" value="MbtH-like_dom"/>
</dbReference>
<evidence type="ECO:0000313" key="3">
    <source>
        <dbReference type="EMBL" id="RXH12421.1"/>
    </source>
</evidence>
<dbReference type="SMART" id="SM00923">
    <property type="entry name" value="MbtH"/>
    <property type="match status" value="1"/>
</dbReference>
<evidence type="ECO:0000313" key="4">
    <source>
        <dbReference type="Proteomes" id="UP000288972"/>
    </source>
</evidence>
<sequence length="70" mass="8171">MNRQENQDGHYQVVVNGEEQYSIWPLGREVPQGWQLAPKTGSKEECLAYVEQVWVDMRPASLRDQRAPDR</sequence>
<dbReference type="PANTHER" id="PTHR38444:SF1">
    <property type="entry name" value="ENTEROBACTIN BIOSYNTHESIS PROTEIN YBDZ"/>
    <property type="match status" value="1"/>
</dbReference>
<dbReference type="GO" id="GO:0019290">
    <property type="term" value="P:siderophore biosynthetic process"/>
    <property type="evidence" value="ECO:0007669"/>
    <property type="project" value="TreeGrafter"/>
</dbReference>
<reference evidence="2 4" key="1">
    <citation type="submission" date="2018-06" db="EMBL/GenBank/DDBJ databases">
        <title>Comparative genomics of rhizobia nodulating Arachis hypogaea in China.</title>
        <authorList>
            <person name="Li Y."/>
        </authorList>
    </citation>
    <scope>NUCLEOTIDE SEQUENCE [LARGE SCALE GENOMIC DNA]</scope>
    <source>
        <strain evidence="2 4">CCBAU 51670</strain>
    </source>
</reference>
<protein>
    <submittedName>
        <fullName evidence="2">MbtH family protein</fullName>
    </submittedName>
</protein>
<proteinExistence type="predicted"/>
<dbReference type="Proteomes" id="UP000290401">
    <property type="component" value="Unassembled WGS sequence"/>
</dbReference>
<dbReference type="AlphaFoldDB" id="A0AAE5X7C6"/>
<dbReference type="GO" id="GO:0005829">
    <property type="term" value="C:cytosol"/>
    <property type="evidence" value="ECO:0007669"/>
    <property type="project" value="TreeGrafter"/>
</dbReference>
<dbReference type="InterPro" id="IPR037407">
    <property type="entry name" value="MLP_fam"/>
</dbReference>
<dbReference type="Gene3D" id="3.90.820.10">
    <property type="entry name" value="Structural Genomics, Unknown Function 30-nov-00 1gh9 Mol_id"/>
    <property type="match status" value="1"/>
</dbReference>